<reference evidence="1" key="1">
    <citation type="submission" date="2014-09" db="EMBL/GenBank/DDBJ databases">
        <authorList>
            <person name="Magalhaes I.L.F."/>
            <person name="Oliveira U."/>
            <person name="Santos F.R."/>
            <person name="Vidigal T.H.D.A."/>
            <person name="Brescovit A.D."/>
            <person name="Santos A.J."/>
        </authorList>
    </citation>
    <scope>NUCLEOTIDE SEQUENCE</scope>
    <source>
        <tissue evidence="1">Shoot tissue taken approximately 20 cm above the soil surface</tissue>
    </source>
</reference>
<reference evidence="1" key="2">
    <citation type="journal article" date="2015" name="Data Brief">
        <title>Shoot transcriptome of the giant reed, Arundo donax.</title>
        <authorList>
            <person name="Barrero R.A."/>
            <person name="Guerrero F.D."/>
            <person name="Moolhuijzen P."/>
            <person name="Goolsby J.A."/>
            <person name="Tidwell J."/>
            <person name="Bellgard S.E."/>
            <person name="Bellgard M.I."/>
        </authorList>
    </citation>
    <scope>NUCLEOTIDE SEQUENCE</scope>
    <source>
        <tissue evidence="1">Shoot tissue taken approximately 20 cm above the soil surface</tissue>
    </source>
</reference>
<organism evidence="1">
    <name type="scientific">Arundo donax</name>
    <name type="common">Giant reed</name>
    <name type="synonym">Donax arundinaceus</name>
    <dbReference type="NCBI Taxonomy" id="35708"/>
    <lineage>
        <taxon>Eukaryota</taxon>
        <taxon>Viridiplantae</taxon>
        <taxon>Streptophyta</taxon>
        <taxon>Embryophyta</taxon>
        <taxon>Tracheophyta</taxon>
        <taxon>Spermatophyta</taxon>
        <taxon>Magnoliopsida</taxon>
        <taxon>Liliopsida</taxon>
        <taxon>Poales</taxon>
        <taxon>Poaceae</taxon>
        <taxon>PACMAD clade</taxon>
        <taxon>Arundinoideae</taxon>
        <taxon>Arundineae</taxon>
        <taxon>Arundo</taxon>
    </lineage>
</organism>
<dbReference type="EMBL" id="GBRH01236948">
    <property type="protein sequence ID" value="JAD60947.1"/>
    <property type="molecule type" value="Transcribed_RNA"/>
</dbReference>
<sequence length="46" mass="5164">MIVSWFPLPLFSRTRECSPMHFRAHSVNLCTFALASAFNTSSPCDS</sequence>
<protein>
    <submittedName>
        <fullName evidence="1">Uncharacterized protein</fullName>
    </submittedName>
</protein>
<evidence type="ECO:0000313" key="1">
    <source>
        <dbReference type="EMBL" id="JAD60947.1"/>
    </source>
</evidence>
<dbReference type="AlphaFoldDB" id="A0A0A9BNU1"/>
<proteinExistence type="predicted"/>
<name>A0A0A9BNU1_ARUDO</name>
<accession>A0A0A9BNU1</accession>